<dbReference type="Gene3D" id="3.40.50.300">
    <property type="entry name" value="P-loop containing nucleotide triphosphate hydrolases"/>
    <property type="match status" value="1"/>
</dbReference>
<evidence type="ECO:0000256" key="4">
    <source>
        <dbReference type="ARBA" id="ARBA00022741"/>
    </source>
</evidence>
<proteinExistence type="inferred from homology"/>
<keyword evidence="5 8" id="KW-0378">Hydrolase</keyword>
<evidence type="ECO:0000313" key="10">
    <source>
        <dbReference type="Proteomes" id="UP000494040"/>
    </source>
</evidence>
<evidence type="ECO:0000256" key="2">
    <source>
        <dbReference type="ARBA" id="ARBA00005290"/>
    </source>
</evidence>
<dbReference type="InterPro" id="IPR030231">
    <property type="entry name" value="Gpn2"/>
</dbReference>
<dbReference type="PANTHER" id="PTHR21231">
    <property type="entry name" value="XPA-BINDING PROTEIN 1-RELATED"/>
    <property type="match status" value="1"/>
</dbReference>
<comment type="function">
    <text evidence="1 8">Small GTPase required for proper localization of RNA polymerase II and III (RNAPII and RNAPIII). May act at an RNAP assembly step prior to nuclear import.</text>
</comment>
<dbReference type="GO" id="GO:0003924">
    <property type="term" value="F:GTPase activity"/>
    <property type="evidence" value="ECO:0007669"/>
    <property type="project" value="TreeGrafter"/>
</dbReference>
<dbReference type="OMA" id="ATHNYFL"/>
<dbReference type="KEGG" id="clec:106662702"/>
<evidence type="ECO:0000256" key="5">
    <source>
        <dbReference type="ARBA" id="ARBA00022801"/>
    </source>
</evidence>
<evidence type="ECO:0000256" key="6">
    <source>
        <dbReference type="ARBA" id="ARBA00023134"/>
    </source>
</evidence>
<dbReference type="OrthoDB" id="5839at2759"/>
<comment type="similarity">
    <text evidence="2 8">Belongs to the GPN-loop GTPase family.</text>
</comment>
<organism evidence="9 10">
    <name type="scientific">Cimex lectularius</name>
    <name type="common">Bed bug</name>
    <name type="synonym">Acanthia lectularia</name>
    <dbReference type="NCBI Taxonomy" id="79782"/>
    <lineage>
        <taxon>Eukaryota</taxon>
        <taxon>Metazoa</taxon>
        <taxon>Ecdysozoa</taxon>
        <taxon>Arthropoda</taxon>
        <taxon>Hexapoda</taxon>
        <taxon>Insecta</taxon>
        <taxon>Pterygota</taxon>
        <taxon>Neoptera</taxon>
        <taxon>Paraneoptera</taxon>
        <taxon>Hemiptera</taxon>
        <taxon>Heteroptera</taxon>
        <taxon>Panheteroptera</taxon>
        <taxon>Cimicomorpha</taxon>
        <taxon>Cimicidae</taxon>
        <taxon>Cimex</taxon>
    </lineage>
</organism>
<dbReference type="Proteomes" id="UP000494040">
    <property type="component" value="Unassembled WGS sequence"/>
</dbReference>
<protein>
    <recommendedName>
        <fullName evidence="3 8">GPN-loop GTPase 2</fullName>
    </recommendedName>
</protein>
<dbReference type="GO" id="GO:0005525">
    <property type="term" value="F:GTP binding"/>
    <property type="evidence" value="ECO:0007669"/>
    <property type="project" value="UniProtKB-KW"/>
</dbReference>
<dbReference type="FunFam" id="3.40.50.300:FF:000338">
    <property type="entry name" value="GPN-loop GTPase 2"/>
    <property type="match status" value="1"/>
</dbReference>
<evidence type="ECO:0000313" key="9">
    <source>
        <dbReference type="EnsemblMetazoa" id="XP_014242426.1"/>
    </source>
</evidence>
<accession>A0A8I6RC11</accession>
<comment type="subunit">
    <text evidence="7">Heterodimers with GPN1 or GPN3. Binds to RNA polymerase II (RNAPII).</text>
</comment>
<dbReference type="EnsemblMetazoa" id="XM_014386940.2">
    <property type="protein sequence ID" value="XP_014242426.1"/>
    <property type="gene ID" value="LOC106662702"/>
</dbReference>
<dbReference type="SUPFAM" id="SSF52540">
    <property type="entry name" value="P-loop containing nucleoside triphosphate hydrolases"/>
    <property type="match status" value="1"/>
</dbReference>
<dbReference type="Pfam" id="PF03029">
    <property type="entry name" value="ATP_bind_1"/>
    <property type="match status" value="1"/>
</dbReference>
<sequence>MSVTFGQLVIGPPGTGKSTYCHEMSKFLAQVGRKVSIVNLDPANEKCLYKADVDVNELITVEDVMSHKKLGPNGALLYSFEYLEENIQWLLDQLKDIKGTYVMIDCPGQIELYTHHESIRNIINRLKLDGFNLCAVYLLDAHYCNEPGKFVSSLMLTLSTMLHIELPHINVLTKVDLMAKFAEKLPFGLDYYTDVLDLKYILEYLEEECGSTRMKFHKFNEALSDLIENYGLVSFLPLNIVDKRMMNNIKNSFDKANGYIYHSKEQRHVQTLLACAVGAQTENERIGLDRDLYTTTDYQDTNEP</sequence>
<evidence type="ECO:0000256" key="1">
    <source>
        <dbReference type="ARBA" id="ARBA00003181"/>
    </source>
</evidence>
<dbReference type="InterPro" id="IPR027417">
    <property type="entry name" value="P-loop_NTPase"/>
</dbReference>
<keyword evidence="10" id="KW-1185">Reference proteome</keyword>
<keyword evidence="4 8" id="KW-0547">Nucleotide-binding</keyword>
<dbReference type="PANTHER" id="PTHR21231:SF3">
    <property type="entry name" value="GPN-LOOP GTPASE 2"/>
    <property type="match status" value="1"/>
</dbReference>
<reference evidence="9" key="1">
    <citation type="submission" date="2022-01" db="UniProtKB">
        <authorList>
            <consortium name="EnsemblMetazoa"/>
        </authorList>
    </citation>
    <scope>IDENTIFICATION</scope>
</reference>
<evidence type="ECO:0000256" key="3">
    <source>
        <dbReference type="ARBA" id="ARBA00014588"/>
    </source>
</evidence>
<gene>
    <name evidence="9" type="primary">106662702</name>
</gene>
<evidence type="ECO:0000256" key="8">
    <source>
        <dbReference type="RuleBase" id="RU365059"/>
    </source>
</evidence>
<dbReference type="GO" id="GO:0005737">
    <property type="term" value="C:cytoplasm"/>
    <property type="evidence" value="ECO:0007669"/>
    <property type="project" value="TreeGrafter"/>
</dbReference>
<name>A0A8I6RC11_CIMLE</name>
<dbReference type="CDD" id="cd17871">
    <property type="entry name" value="GPN2"/>
    <property type="match status" value="1"/>
</dbReference>
<dbReference type="InterPro" id="IPR004130">
    <property type="entry name" value="Gpn"/>
</dbReference>
<dbReference type="AlphaFoldDB" id="A0A8I6RC11"/>
<evidence type="ECO:0000256" key="7">
    <source>
        <dbReference type="ARBA" id="ARBA00046611"/>
    </source>
</evidence>
<keyword evidence="6 8" id="KW-0342">GTP-binding</keyword>